<comment type="subcellular location">
    <subcellularLocation>
        <location evidence="1">Cell membrane</location>
        <topology evidence="1">Multi-pass membrane protein</topology>
    </subcellularLocation>
</comment>
<feature type="non-terminal residue" evidence="12">
    <location>
        <position position="1"/>
    </location>
</feature>
<proteinExistence type="inferred from homology"/>
<evidence type="ECO:0000256" key="3">
    <source>
        <dbReference type="ARBA" id="ARBA00022475"/>
    </source>
</evidence>
<dbReference type="InterPro" id="IPR017452">
    <property type="entry name" value="GPCR_Rhodpsn_7TM"/>
</dbReference>
<dbReference type="InterPro" id="IPR001681">
    <property type="entry name" value="Neurokn_rcpt"/>
</dbReference>
<reference evidence="12 13" key="1">
    <citation type="submission" date="2021-06" db="EMBL/GenBank/DDBJ databases">
        <title>Caerostris extrusa draft genome.</title>
        <authorList>
            <person name="Kono N."/>
            <person name="Arakawa K."/>
        </authorList>
    </citation>
    <scope>NUCLEOTIDE SEQUENCE [LARGE SCALE GENOMIC DNA]</scope>
</reference>
<evidence type="ECO:0000256" key="8">
    <source>
        <dbReference type="ARBA" id="ARBA00023170"/>
    </source>
</evidence>
<organism evidence="12 13">
    <name type="scientific">Caerostris extrusa</name>
    <name type="common">Bark spider</name>
    <name type="synonym">Caerostris bankana</name>
    <dbReference type="NCBI Taxonomy" id="172846"/>
    <lineage>
        <taxon>Eukaryota</taxon>
        <taxon>Metazoa</taxon>
        <taxon>Ecdysozoa</taxon>
        <taxon>Arthropoda</taxon>
        <taxon>Chelicerata</taxon>
        <taxon>Arachnida</taxon>
        <taxon>Araneae</taxon>
        <taxon>Araneomorphae</taxon>
        <taxon>Entelegynae</taxon>
        <taxon>Araneoidea</taxon>
        <taxon>Araneidae</taxon>
        <taxon>Caerostris</taxon>
    </lineage>
</organism>
<keyword evidence="3" id="KW-1003">Cell membrane</keyword>
<keyword evidence="5 10" id="KW-1133">Transmembrane helix</keyword>
<sequence length="317" mass="36143">SLLLLALCAHECRNLLLTSIILSVWTLSSLLSLPSLLYATTITYKYADQGHRTLCYLVWPDQTLGRSYTDHVVIFASISVDKQGLRKESINDLEGQVSQQLWVFIMLGQILCQIFVKSITLYSLVVTYVIPMSCMAVTYTWIGRILWGSKVIGENADSQNHVIKSKQRVSFLFIFIGSSHADSYNAALCNMLVTLPHIFLYTYYNTDILQTHFIQHVYLAIYWLAMSNSCYNPIVYYIMNARFRGYFQEVVCMHRKLKPSEGLAFGETGRSLPPMARASIIMSNRTRSCRMARPCFKRECEPDYTGKGTSNEHEAAI</sequence>
<comment type="similarity">
    <text evidence="2">Belongs to the G-protein coupled receptor 1 family.</text>
</comment>
<feature type="transmembrane region" description="Helical" evidence="10">
    <location>
        <begin position="184"/>
        <end position="204"/>
    </location>
</feature>
<feature type="transmembrane region" description="Helical" evidence="10">
    <location>
        <begin position="24"/>
        <end position="44"/>
    </location>
</feature>
<keyword evidence="8 12" id="KW-0675">Receptor</keyword>
<feature type="transmembrane region" description="Helical" evidence="10">
    <location>
        <begin position="216"/>
        <end position="238"/>
    </location>
</feature>
<feature type="domain" description="G-protein coupled receptors family 1 profile" evidence="11">
    <location>
        <begin position="1"/>
        <end position="236"/>
    </location>
</feature>
<evidence type="ECO:0000313" key="13">
    <source>
        <dbReference type="Proteomes" id="UP001054945"/>
    </source>
</evidence>
<dbReference type="PROSITE" id="PS50262">
    <property type="entry name" value="G_PROTEIN_RECEP_F1_2"/>
    <property type="match status" value="1"/>
</dbReference>
<name>A0AAV4NJJ8_CAEEX</name>
<evidence type="ECO:0000256" key="9">
    <source>
        <dbReference type="ARBA" id="ARBA00023224"/>
    </source>
</evidence>
<dbReference type="GO" id="GO:0005886">
    <property type="term" value="C:plasma membrane"/>
    <property type="evidence" value="ECO:0007669"/>
    <property type="project" value="UniProtKB-SubCell"/>
</dbReference>
<dbReference type="SUPFAM" id="SSF81321">
    <property type="entry name" value="Family A G protein-coupled receptor-like"/>
    <property type="match status" value="1"/>
</dbReference>
<dbReference type="InterPro" id="IPR000276">
    <property type="entry name" value="GPCR_Rhodpsn"/>
</dbReference>
<dbReference type="PANTHER" id="PTHR46925">
    <property type="entry name" value="G-PROTEIN COUPLED RECEPTOR TKR-1-RELATED"/>
    <property type="match status" value="1"/>
</dbReference>
<dbReference type="PRINTS" id="PR00237">
    <property type="entry name" value="GPCRRHODOPSN"/>
</dbReference>
<protein>
    <submittedName>
        <fullName evidence="12">Tachykinin-like peptides receptor 86C</fullName>
    </submittedName>
</protein>
<evidence type="ECO:0000313" key="12">
    <source>
        <dbReference type="EMBL" id="GIX84982.1"/>
    </source>
</evidence>
<keyword evidence="7 10" id="KW-0472">Membrane</keyword>
<keyword evidence="13" id="KW-1185">Reference proteome</keyword>
<dbReference type="GO" id="GO:0004995">
    <property type="term" value="F:tachykinin receptor activity"/>
    <property type="evidence" value="ECO:0007669"/>
    <property type="project" value="InterPro"/>
</dbReference>
<evidence type="ECO:0000256" key="7">
    <source>
        <dbReference type="ARBA" id="ARBA00023136"/>
    </source>
</evidence>
<keyword evidence="9" id="KW-0807">Transducer</keyword>
<dbReference type="PANTHER" id="PTHR46925:SF2">
    <property type="entry name" value="G-PROTEIN COUPLED RECEPTOR TKR-1-RELATED"/>
    <property type="match status" value="1"/>
</dbReference>
<dbReference type="Proteomes" id="UP001054945">
    <property type="component" value="Unassembled WGS sequence"/>
</dbReference>
<keyword evidence="4 10" id="KW-0812">Transmembrane</keyword>
<comment type="caution">
    <text evidence="12">The sequence shown here is derived from an EMBL/GenBank/DDBJ whole genome shotgun (WGS) entry which is preliminary data.</text>
</comment>
<keyword evidence="6" id="KW-0297">G-protein coupled receptor</keyword>
<evidence type="ECO:0000256" key="10">
    <source>
        <dbReference type="SAM" id="Phobius"/>
    </source>
</evidence>
<evidence type="ECO:0000256" key="5">
    <source>
        <dbReference type="ARBA" id="ARBA00022989"/>
    </source>
</evidence>
<evidence type="ECO:0000256" key="4">
    <source>
        <dbReference type="ARBA" id="ARBA00022692"/>
    </source>
</evidence>
<dbReference type="AlphaFoldDB" id="A0AAV4NJJ8"/>
<gene>
    <name evidence="12" type="primary">TkR86C</name>
    <name evidence="12" type="ORF">CEXT_204101</name>
</gene>
<dbReference type="EMBL" id="BPLR01003468">
    <property type="protein sequence ID" value="GIX84982.1"/>
    <property type="molecule type" value="Genomic_DNA"/>
</dbReference>
<dbReference type="Gene3D" id="1.20.1070.10">
    <property type="entry name" value="Rhodopsin 7-helix transmembrane proteins"/>
    <property type="match status" value="1"/>
</dbReference>
<accession>A0AAV4NJJ8</accession>
<evidence type="ECO:0000256" key="1">
    <source>
        <dbReference type="ARBA" id="ARBA00004651"/>
    </source>
</evidence>
<evidence type="ECO:0000256" key="6">
    <source>
        <dbReference type="ARBA" id="ARBA00023040"/>
    </source>
</evidence>
<evidence type="ECO:0000259" key="11">
    <source>
        <dbReference type="PROSITE" id="PS50262"/>
    </source>
</evidence>
<feature type="transmembrane region" description="Helical" evidence="10">
    <location>
        <begin position="122"/>
        <end position="142"/>
    </location>
</feature>
<evidence type="ECO:0000256" key="2">
    <source>
        <dbReference type="ARBA" id="ARBA00010663"/>
    </source>
</evidence>
<dbReference type="Pfam" id="PF00001">
    <property type="entry name" value="7tm_1"/>
    <property type="match status" value="1"/>
</dbReference>